<dbReference type="EMBL" id="BMAW01052015">
    <property type="protein sequence ID" value="GFS83806.1"/>
    <property type="molecule type" value="Genomic_DNA"/>
</dbReference>
<organism evidence="1 2">
    <name type="scientific">Nephila pilipes</name>
    <name type="common">Giant wood spider</name>
    <name type="synonym">Nephila maculata</name>
    <dbReference type="NCBI Taxonomy" id="299642"/>
    <lineage>
        <taxon>Eukaryota</taxon>
        <taxon>Metazoa</taxon>
        <taxon>Ecdysozoa</taxon>
        <taxon>Arthropoda</taxon>
        <taxon>Chelicerata</taxon>
        <taxon>Arachnida</taxon>
        <taxon>Araneae</taxon>
        <taxon>Araneomorphae</taxon>
        <taxon>Entelegynae</taxon>
        <taxon>Araneoidea</taxon>
        <taxon>Nephilidae</taxon>
        <taxon>Nephila</taxon>
    </lineage>
</organism>
<sequence length="151" mass="17248">MQLYFRALNATSVDVTYQDVSIHWIVISDMVCWSVDIGYSTSCNLTISNDVVQNVKYCFVVLPTSVRRPASCGARQSKSGGVVTTFYLNIELLNYKMFIQKLLFFYDIDFQRIPSHIGISDNEVADTLAKGGYFSGFDFYHFNFSRDLLKN</sequence>
<reference evidence="1" key="1">
    <citation type="submission" date="2020-08" db="EMBL/GenBank/DDBJ databases">
        <title>Multicomponent nature underlies the extraordinary mechanical properties of spider dragline silk.</title>
        <authorList>
            <person name="Kono N."/>
            <person name="Nakamura H."/>
            <person name="Mori M."/>
            <person name="Yoshida Y."/>
            <person name="Ohtoshi R."/>
            <person name="Malay A.D."/>
            <person name="Moran D.A.P."/>
            <person name="Tomita M."/>
            <person name="Numata K."/>
            <person name="Arakawa K."/>
        </authorList>
    </citation>
    <scope>NUCLEOTIDE SEQUENCE</scope>
</reference>
<dbReference type="Proteomes" id="UP000887013">
    <property type="component" value="Unassembled WGS sequence"/>
</dbReference>
<comment type="caution">
    <text evidence="1">The sequence shown here is derived from an EMBL/GenBank/DDBJ whole genome shotgun (WGS) entry which is preliminary data.</text>
</comment>
<gene>
    <name evidence="1" type="ORF">NPIL_693491</name>
</gene>
<keyword evidence="2" id="KW-1185">Reference proteome</keyword>
<proteinExistence type="predicted"/>
<dbReference type="InterPro" id="IPR012337">
    <property type="entry name" value="RNaseH-like_sf"/>
</dbReference>
<name>A0A8X6MY38_NEPPI</name>
<dbReference type="AlphaFoldDB" id="A0A8X6MY38"/>
<evidence type="ECO:0000313" key="1">
    <source>
        <dbReference type="EMBL" id="GFS83806.1"/>
    </source>
</evidence>
<protein>
    <submittedName>
        <fullName evidence="1">Uncharacterized protein</fullName>
    </submittedName>
</protein>
<evidence type="ECO:0000313" key="2">
    <source>
        <dbReference type="Proteomes" id="UP000887013"/>
    </source>
</evidence>
<dbReference type="SUPFAM" id="SSF53098">
    <property type="entry name" value="Ribonuclease H-like"/>
    <property type="match status" value="1"/>
</dbReference>
<accession>A0A8X6MY38</accession>